<keyword evidence="2" id="KW-1185">Reference proteome</keyword>
<dbReference type="PANTHER" id="PTHR47623:SF1">
    <property type="entry name" value="OS09G0287300 PROTEIN"/>
    <property type="match status" value="1"/>
</dbReference>
<evidence type="ECO:0000313" key="1">
    <source>
        <dbReference type="EMBL" id="KAK9830143.1"/>
    </source>
</evidence>
<dbReference type="Gene3D" id="3.40.50.1240">
    <property type="entry name" value="Phosphoglycerate mutase-like"/>
    <property type="match status" value="1"/>
</dbReference>
<organism evidence="1 2">
    <name type="scientific">[Myrmecia] bisecta</name>
    <dbReference type="NCBI Taxonomy" id="41462"/>
    <lineage>
        <taxon>Eukaryota</taxon>
        <taxon>Viridiplantae</taxon>
        <taxon>Chlorophyta</taxon>
        <taxon>core chlorophytes</taxon>
        <taxon>Trebouxiophyceae</taxon>
        <taxon>Trebouxiales</taxon>
        <taxon>Trebouxiaceae</taxon>
        <taxon>Myrmecia</taxon>
    </lineage>
</organism>
<dbReference type="CDD" id="cd07067">
    <property type="entry name" value="HP_PGM_like"/>
    <property type="match status" value="1"/>
</dbReference>
<sequence length="225" mass="25008">MKPDPAHISAHRRLETRCCLQHWGAGSGLQRCRHTPAYERRSQRSVVCCSLEPGVRRLILMRHADSEVGDRAAVRDHERPITESGRASAQQVAVKLQQKGWLPDLIVCSNSVRTRQTLEQMRAVVRAFQAAVTHFRGSLYTVAALDGQMMRYLQKCIAEEAGELQASTVMCLSHNKGIQEAASGFHGQPIRLETANAALLEGRGDTWEEALASSWQLVDILTPET</sequence>
<dbReference type="SUPFAM" id="SSF53254">
    <property type="entry name" value="Phosphoglycerate mutase-like"/>
    <property type="match status" value="1"/>
</dbReference>
<dbReference type="EMBL" id="JALJOR010000001">
    <property type="protein sequence ID" value="KAK9830143.1"/>
    <property type="molecule type" value="Genomic_DNA"/>
</dbReference>
<evidence type="ECO:0000313" key="2">
    <source>
        <dbReference type="Proteomes" id="UP001489004"/>
    </source>
</evidence>
<name>A0AAW1R9D5_9CHLO</name>
<accession>A0AAW1R9D5</accession>
<dbReference type="Pfam" id="PF00300">
    <property type="entry name" value="His_Phos_1"/>
    <property type="match status" value="1"/>
</dbReference>
<dbReference type="InterPro" id="IPR013078">
    <property type="entry name" value="His_Pase_superF_clade-1"/>
</dbReference>
<dbReference type="AlphaFoldDB" id="A0AAW1R9D5"/>
<dbReference type="Proteomes" id="UP001489004">
    <property type="component" value="Unassembled WGS sequence"/>
</dbReference>
<evidence type="ECO:0008006" key="3">
    <source>
        <dbReference type="Google" id="ProtNLM"/>
    </source>
</evidence>
<comment type="caution">
    <text evidence="1">The sequence shown here is derived from an EMBL/GenBank/DDBJ whole genome shotgun (WGS) entry which is preliminary data.</text>
</comment>
<dbReference type="InterPro" id="IPR029033">
    <property type="entry name" value="His_PPase_superfam"/>
</dbReference>
<dbReference type="SMART" id="SM00855">
    <property type="entry name" value="PGAM"/>
    <property type="match status" value="1"/>
</dbReference>
<reference evidence="1 2" key="1">
    <citation type="journal article" date="2024" name="Nat. Commun.">
        <title>Phylogenomics reveals the evolutionary origins of lichenization in chlorophyte algae.</title>
        <authorList>
            <person name="Puginier C."/>
            <person name="Libourel C."/>
            <person name="Otte J."/>
            <person name="Skaloud P."/>
            <person name="Haon M."/>
            <person name="Grisel S."/>
            <person name="Petersen M."/>
            <person name="Berrin J.G."/>
            <person name="Delaux P.M."/>
            <person name="Dal Grande F."/>
            <person name="Keller J."/>
        </authorList>
    </citation>
    <scope>NUCLEOTIDE SEQUENCE [LARGE SCALE GENOMIC DNA]</scope>
    <source>
        <strain evidence="1 2">SAG 2043</strain>
    </source>
</reference>
<proteinExistence type="predicted"/>
<dbReference type="PANTHER" id="PTHR47623">
    <property type="entry name" value="OS09G0287300 PROTEIN"/>
    <property type="match status" value="1"/>
</dbReference>
<protein>
    <recommendedName>
        <fullName evidence="3">Histidine phosphatase family protein</fullName>
    </recommendedName>
</protein>
<gene>
    <name evidence="1" type="ORF">WJX72_009966</name>
</gene>